<organism evidence="2">
    <name type="scientific">Babesia bovis</name>
    <dbReference type="NCBI Taxonomy" id="5865"/>
    <lineage>
        <taxon>Eukaryota</taxon>
        <taxon>Sar</taxon>
        <taxon>Alveolata</taxon>
        <taxon>Apicomplexa</taxon>
        <taxon>Aconoidasida</taxon>
        <taxon>Piroplasmida</taxon>
        <taxon>Babesiidae</taxon>
        <taxon>Babesia</taxon>
    </lineage>
</organism>
<gene>
    <name evidence="2" type="primary">BBOV_I001060</name>
</gene>
<name>S6B7P9_BABBO</name>
<protein>
    <submittedName>
        <fullName evidence="2">Uncharacterized protein</fullName>
    </submittedName>
</protein>
<feature type="chain" id="PRO_5004536714" evidence="1">
    <location>
        <begin position="20"/>
        <end position="303"/>
    </location>
</feature>
<dbReference type="AlphaFoldDB" id="S6B7P9"/>
<sequence>MYKLLLLFISASAYKVLYGVQAILETDYKEIIPCTQKRFEAIILAMDEGKFNKELIDYVNQAIHDKLITNLQKRWELEMESEKSEITANDKKLLQRIIFENRKLNDGEKMESHRAKWYYDTYLELNRTSVEINQFNNEIYEDIGPILHDFFTALYGPQYKEQVLALYDSRPLKQYIFRNLRFVFIQFQNDLQLLEDVFTADEISGKTPHVTDETTEKIRQWVIKNTPKIKPAETIEGDVVLKTLTTLLDEREQHVYSLGANWKLFNMMSNDTSRAIQECKSLNSAMFASFLTTVVITTAFTIL</sequence>
<proteinExistence type="evidence at transcript level"/>
<reference evidence="2" key="1">
    <citation type="journal article" date="2014" name="BMC Genomics">
        <title>The Babesia bovis gene and promoter model: an update from full-length EST analysis.</title>
        <authorList>
            <person name="Yamagishi J."/>
            <person name="Wakaguri H."/>
            <person name="Yokoyama N."/>
            <person name="Yamashita R."/>
            <person name="Suzuki Y."/>
            <person name="Xuan X."/>
            <person name="Igarashi I."/>
        </authorList>
    </citation>
    <scope>NUCLEOTIDE SEQUENCE</scope>
    <source>
        <strain evidence="2">Texas</strain>
    </source>
</reference>
<dbReference type="EMBL" id="AK441297">
    <property type="protein sequence ID" value="BAN65091.1"/>
    <property type="molecule type" value="mRNA"/>
</dbReference>
<evidence type="ECO:0000313" key="2">
    <source>
        <dbReference type="EMBL" id="BAN65091.1"/>
    </source>
</evidence>
<dbReference type="VEuPathDB" id="PiroplasmaDB:BBOV_I001060"/>
<feature type="signal peptide" evidence="1">
    <location>
        <begin position="1"/>
        <end position="19"/>
    </location>
</feature>
<keyword evidence="1" id="KW-0732">Signal</keyword>
<accession>S6B7P9</accession>
<evidence type="ECO:0000256" key="1">
    <source>
        <dbReference type="SAM" id="SignalP"/>
    </source>
</evidence>